<gene>
    <name evidence="4" type="ORF">KP79_PYT19398</name>
</gene>
<dbReference type="Proteomes" id="UP000242188">
    <property type="component" value="Unassembled WGS sequence"/>
</dbReference>
<keyword evidence="2" id="KW-0732">Signal</keyword>
<dbReference type="EMBL" id="NEDP02005571">
    <property type="protein sequence ID" value="OWF38186.1"/>
    <property type="molecule type" value="Genomic_DNA"/>
</dbReference>
<feature type="signal peptide" evidence="2">
    <location>
        <begin position="1"/>
        <end position="22"/>
    </location>
</feature>
<evidence type="ECO:0000259" key="3">
    <source>
        <dbReference type="Pfam" id="PF03067"/>
    </source>
</evidence>
<dbReference type="Pfam" id="PF03067">
    <property type="entry name" value="LPMO_10"/>
    <property type="match status" value="1"/>
</dbReference>
<comment type="caution">
    <text evidence="4">The sequence shown here is derived from an EMBL/GenBank/DDBJ whole genome shotgun (WGS) entry which is preliminary data.</text>
</comment>
<evidence type="ECO:0000313" key="5">
    <source>
        <dbReference type="Proteomes" id="UP000242188"/>
    </source>
</evidence>
<protein>
    <recommendedName>
        <fullName evidence="3">Chitin-binding type-4 domain-containing protein</fullName>
    </recommendedName>
</protein>
<evidence type="ECO:0000313" key="4">
    <source>
        <dbReference type="EMBL" id="OWF38186.1"/>
    </source>
</evidence>
<dbReference type="InterPro" id="IPR004302">
    <property type="entry name" value="Cellulose/chitin-bd_N"/>
</dbReference>
<feature type="domain" description="Chitin-binding type-4" evidence="3">
    <location>
        <begin position="23"/>
        <end position="208"/>
    </location>
</feature>
<proteinExistence type="predicted"/>
<feature type="chain" id="PRO_5012690715" description="Chitin-binding type-4 domain-containing protein" evidence="2">
    <location>
        <begin position="23"/>
        <end position="337"/>
    </location>
</feature>
<feature type="compositionally biased region" description="Low complexity" evidence="1">
    <location>
        <begin position="219"/>
        <end position="297"/>
    </location>
</feature>
<evidence type="ECO:0000256" key="1">
    <source>
        <dbReference type="SAM" id="MobiDB-lite"/>
    </source>
</evidence>
<name>A0A210PP19_MIZYE</name>
<keyword evidence="5" id="KW-1185">Reference proteome</keyword>
<reference evidence="4 5" key="1">
    <citation type="journal article" date="2017" name="Nat. Ecol. Evol.">
        <title>Scallop genome provides insights into evolution of bilaterian karyotype and development.</title>
        <authorList>
            <person name="Wang S."/>
            <person name="Zhang J."/>
            <person name="Jiao W."/>
            <person name="Li J."/>
            <person name="Xun X."/>
            <person name="Sun Y."/>
            <person name="Guo X."/>
            <person name="Huan P."/>
            <person name="Dong B."/>
            <person name="Zhang L."/>
            <person name="Hu X."/>
            <person name="Sun X."/>
            <person name="Wang J."/>
            <person name="Zhao C."/>
            <person name="Wang Y."/>
            <person name="Wang D."/>
            <person name="Huang X."/>
            <person name="Wang R."/>
            <person name="Lv J."/>
            <person name="Li Y."/>
            <person name="Zhang Z."/>
            <person name="Liu B."/>
            <person name="Lu W."/>
            <person name="Hui Y."/>
            <person name="Liang J."/>
            <person name="Zhou Z."/>
            <person name="Hou R."/>
            <person name="Li X."/>
            <person name="Liu Y."/>
            <person name="Li H."/>
            <person name="Ning X."/>
            <person name="Lin Y."/>
            <person name="Zhao L."/>
            <person name="Xing Q."/>
            <person name="Dou J."/>
            <person name="Li Y."/>
            <person name="Mao J."/>
            <person name="Guo H."/>
            <person name="Dou H."/>
            <person name="Li T."/>
            <person name="Mu C."/>
            <person name="Jiang W."/>
            <person name="Fu Q."/>
            <person name="Fu X."/>
            <person name="Miao Y."/>
            <person name="Liu J."/>
            <person name="Yu Q."/>
            <person name="Li R."/>
            <person name="Liao H."/>
            <person name="Li X."/>
            <person name="Kong Y."/>
            <person name="Jiang Z."/>
            <person name="Chourrout D."/>
            <person name="Li R."/>
            <person name="Bao Z."/>
        </authorList>
    </citation>
    <scope>NUCLEOTIDE SEQUENCE [LARGE SCALE GENOMIC DNA]</scope>
    <source>
        <strain evidence="4 5">PY_sf001</strain>
    </source>
</reference>
<sequence length="337" mass="36528">MHLLHMSVVLYILNTLLGAVHGHAYLTDPPGRNSMWRFGFNAMINYSDNDQNCGGFLHQKYLGGKCGMCGDPYDQPAPRDNEAGGKYATGTISKYYTAGSTIDITVRITMNHLGFFEFRLCENNDVTKTITKKCLKHLLVNPETGETKRYFGDRTGDIVTRVKLPKNVTCSQCVLQWRYKTGNSWGTDDQGSCLGCGPQEEFYGCSDIAISSSGVTNEASTPKTSTLLTTSSTASTTKTTAAPTESTTNSNKTTTAPTDSTTDSNKTTTVPTESTTGTTTTTTVPTESTTDTTTTTTAHPKTKRSCVSIAVNAEDKWCNTNCNHDPSFCPPYLCSCN</sequence>
<dbReference type="AlphaFoldDB" id="A0A210PP19"/>
<accession>A0A210PP19</accession>
<dbReference type="OrthoDB" id="64893at2759"/>
<evidence type="ECO:0000256" key="2">
    <source>
        <dbReference type="SAM" id="SignalP"/>
    </source>
</evidence>
<feature type="region of interest" description="Disordered" evidence="1">
    <location>
        <begin position="214"/>
        <end position="303"/>
    </location>
</feature>
<organism evidence="4 5">
    <name type="scientific">Mizuhopecten yessoensis</name>
    <name type="common">Japanese scallop</name>
    <name type="synonym">Patinopecten yessoensis</name>
    <dbReference type="NCBI Taxonomy" id="6573"/>
    <lineage>
        <taxon>Eukaryota</taxon>
        <taxon>Metazoa</taxon>
        <taxon>Spiralia</taxon>
        <taxon>Lophotrochozoa</taxon>
        <taxon>Mollusca</taxon>
        <taxon>Bivalvia</taxon>
        <taxon>Autobranchia</taxon>
        <taxon>Pteriomorphia</taxon>
        <taxon>Pectinida</taxon>
        <taxon>Pectinoidea</taxon>
        <taxon>Pectinidae</taxon>
        <taxon>Mizuhopecten</taxon>
    </lineage>
</organism>